<dbReference type="InterPro" id="IPR050468">
    <property type="entry name" value="Cuticle_Struct_Prot"/>
</dbReference>
<evidence type="ECO:0000313" key="6">
    <source>
        <dbReference type="Proteomes" id="UP000708208"/>
    </source>
</evidence>
<evidence type="ECO:0000256" key="3">
    <source>
        <dbReference type="SAM" id="MobiDB-lite"/>
    </source>
</evidence>
<dbReference type="PROSITE" id="PS00233">
    <property type="entry name" value="CHIT_BIND_RR_1"/>
    <property type="match status" value="1"/>
</dbReference>
<name>A0A8J2PUB2_9HEXA</name>
<dbReference type="InterPro" id="IPR031311">
    <property type="entry name" value="CHIT_BIND_RR_consensus"/>
</dbReference>
<comment type="caution">
    <text evidence="5">The sequence shown here is derived from an EMBL/GenBank/DDBJ whole genome shotgun (WGS) entry which is preliminary data.</text>
</comment>
<dbReference type="InterPro" id="IPR000618">
    <property type="entry name" value="Insect_cuticle"/>
</dbReference>
<dbReference type="PANTHER" id="PTHR10380:SF173">
    <property type="entry name" value="CUTICULAR PROTEIN 47EF, ISOFORM C-RELATED"/>
    <property type="match status" value="1"/>
</dbReference>
<dbReference type="GO" id="GO:0062129">
    <property type="term" value="C:chitin-based extracellular matrix"/>
    <property type="evidence" value="ECO:0007669"/>
    <property type="project" value="TreeGrafter"/>
</dbReference>
<dbReference type="Proteomes" id="UP000708208">
    <property type="component" value="Unassembled WGS sequence"/>
</dbReference>
<proteinExistence type="predicted"/>
<dbReference type="GO" id="GO:0008010">
    <property type="term" value="F:structural constituent of chitin-based larval cuticle"/>
    <property type="evidence" value="ECO:0007669"/>
    <property type="project" value="TreeGrafter"/>
</dbReference>
<accession>A0A8J2PUB2</accession>
<evidence type="ECO:0000256" key="4">
    <source>
        <dbReference type="SAM" id="SignalP"/>
    </source>
</evidence>
<dbReference type="Pfam" id="PF00379">
    <property type="entry name" value="Chitin_bind_4"/>
    <property type="match status" value="1"/>
</dbReference>
<evidence type="ECO:0000256" key="2">
    <source>
        <dbReference type="PROSITE-ProRule" id="PRU00497"/>
    </source>
</evidence>
<dbReference type="EMBL" id="CAJVCH010546998">
    <property type="protein sequence ID" value="CAG7828296.1"/>
    <property type="molecule type" value="Genomic_DNA"/>
</dbReference>
<keyword evidence="1 2" id="KW-0193">Cuticle</keyword>
<feature type="region of interest" description="Disordered" evidence="3">
    <location>
        <begin position="101"/>
        <end position="166"/>
    </location>
</feature>
<feature type="region of interest" description="Disordered" evidence="3">
    <location>
        <begin position="18"/>
        <end position="83"/>
    </location>
</feature>
<dbReference type="OrthoDB" id="7255276at2759"/>
<keyword evidence="4" id="KW-0732">Signal</keyword>
<evidence type="ECO:0000313" key="5">
    <source>
        <dbReference type="EMBL" id="CAG7828296.1"/>
    </source>
</evidence>
<gene>
    <name evidence="5" type="ORF">AFUS01_LOCUS38236</name>
</gene>
<feature type="compositionally biased region" description="Low complexity" evidence="3">
    <location>
        <begin position="119"/>
        <end position="160"/>
    </location>
</feature>
<feature type="signal peptide" evidence="4">
    <location>
        <begin position="1"/>
        <end position="16"/>
    </location>
</feature>
<dbReference type="PANTHER" id="PTHR10380">
    <property type="entry name" value="CUTICLE PROTEIN"/>
    <property type="match status" value="1"/>
</dbReference>
<dbReference type="AlphaFoldDB" id="A0A8J2PUB2"/>
<sequence length="166" mass="17026">MKYVILAAVVFAVALARPQEDDPAPAAPTQNVTILSSDTENDGKGGFKWTYETSDGSKAEQEGHTNPPGSDNPGEVIQGSYSYVGPDGKTYSISYIADQNGFQPKGDFLPTPPSDPNSPAALALSRSAARSAAPAPEAPVADEPAGADAPADAEAPADADAPADRR</sequence>
<reference evidence="5" key="1">
    <citation type="submission" date="2021-06" db="EMBL/GenBank/DDBJ databases">
        <authorList>
            <person name="Hodson N. C."/>
            <person name="Mongue J. A."/>
            <person name="Jaron S. K."/>
        </authorList>
    </citation>
    <scope>NUCLEOTIDE SEQUENCE</scope>
</reference>
<evidence type="ECO:0000256" key="1">
    <source>
        <dbReference type="ARBA" id="ARBA00022460"/>
    </source>
</evidence>
<keyword evidence="6" id="KW-1185">Reference proteome</keyword>
<organism evidence="5 6">
    <name type="scientific">Allacma fusca</name>
    <dbReference type="NCBI Taxonomy" id="39272"/>
    <lineage>
        <taxon>Eukaryota</taxon>
        <taxon>Metazoa</taxon>
        <taxon>Ecdysozoa</taxon>
        <taxon>Arthropoda</taxon>
        <taxon>Hexapoda</taxon>
        <taxon>Collembola</taxon>
        <taxon>Symphypleona</taxon>
        <taxon>Sminthuridae</taxon>
        <taxon>Allacma</taxon>
    </lineage>
</organism>
<feature type="compositionally biased region" description="Polar residues" evidence="3">
    <location>
        <begin position="28"/>
        <end position="38"/>
    </location>
</feature>
<feature type="chain" id="PRO_5035144332" evidence="4">
    <location>
        <begin position="17"/>
        <end position="166"/>
    </location>
</feature>
<dbReference type="PROSITE" id="PS51155">
    <property type="entry name" value="CHIT_BIND_RR_2"/>
    <property type="match status" value="1"/>
</dbReference>
<protein>
    <submittedName>
        <fullName evidence="5">Uncharacterized protein</fullName>
    </submittedName>
</protein>